<keyword evidence="1" id="KW-0175">Coiled coil</keyword>
<reference evidence="4" key="1">
    <citation type="submission" date="2025-08" db="UniProtKB">
        <authorList>
            <consortium name="RefSeq"/>
        </authorList>
    </citation>
    <scope>IDENTIFICATION</scope>
    <source>
        <tissue evidence="4">Gonads</tissue>
    </source>
</reference>
<feature type="region of interest" description="Disordered" evidence="2">
    <location>
        <begin position="197"/>
        <end position="232"/>
    </location>
</feature>
<feature type="coiled-coil region" evidence="1">
    <location>
        <begin position="646"/>
        <end position="735"/>
    </location>
</feature>
<organism evidence="3 4">
    <name type="scientific">Sitophilus oryzae</name>
    <name type="common">Rice weevil</name>
    <name type="synonym">Curculio oryzae</name>
    <dbReference type="NCBI Taxonomy" id="7048"/>
    <lineage>
        <taxon>Eukaryota</taxon>
        <taxon>Metazoa</taxon>
        <taxon>Ecdysozoa</taxon>
        <taxon>Arthropoda</taxon>
        <taxon>Hexapoda</taxon>
        <taxon>Insecta</taxon>
        <taxon>Pterygota</taxon>
        <taxon>Neoptera</taxon>
        <taxon>Endopterygota</taxon>
        <taxon>Coleoptera</taxon>
        <taxon>Polyphaga</taxon>
        <taxon>Cucujiformia</taxon>
        <taxon>Curculionidae</taxon>
        <taxon>Dryophthorinae</taxon>
        <taxon>Sitophilus</taxon>
    </lineage>
</organism>
<evidence type="ECO:0000256" key="1">
    <source>
        <dbReference type="SAM" id="Coils"/>
    </source>
</evidence>
<evidence type="ECO:0000256" key="2">
    <source>
        <dbReference type="SAM" id="MobiDB-lite"/>
    </source>
</evidence>
<gene>
    <name evidence="4" type="primary">LOC115888615</name>
</gene>
<feature type="compositionally biased region" description="Polar residues" evidence="2">
    <location>
        <begin position="197"/>
        <end position="207"/>
    </location>
</feature>
<protein>
    <submittedName>
        <fullName evidence="4">Leucine-rich repeat-containing protein DDB_G0290503</fullName>
    </submittedName>
</protein>
<feature type="coiled-coil region" evidence="1">
    <location>
        <begin position="535"/>
        <end position="569"/>
    </location>
</feature>
<feature type="compositionally biased region" description="Basic and acidic residues" evidence="2">
    <location>
        <begin position="208"/>
        <end position="232"/>
    </location>
</feature>
<feature type="coiled-coil region" evidence="1">
    <location>
        <begin position="367"/>
        <end position="481"/>
    </location>
</feature>
<evidence type="ECO:0000313" key="3">
    <source>
        <dbReference type="Proteomes" id="UP000504635"/>
    </source>
</evidence>
<dbReference type="KEGG" id="soy:115888615"/>
<dbReference type="AlphaFoldDB" id="A0A6J2YN38"/>
<evidence type="ECO:0000313" key="4">
    <source>
        <dbReference type="RefSeq" id="XP_030764240.1"/>
    </source>
</evidence>
<dbReference type="OrthoDB" id="7451790at2759"/>
<dbReference type="Proteomes" id="UP000504635">
    <property type="component" value="Unplaced"/>
</dbReference>
<accession>A0A6J2YN38</accession>
<dbReference type="InParanoid" id="A0A6J2YN38"/>
<dbReference type="GeneID" id="115888615"/>
<proteinExistence type="predicted"/>
<feature type="compositionally biased region" description="Basic residues" evidence="2">
    <location>
        <begin position="70"/>
        <end position="79"/>
    </location>
</feature>
<keyword evidence="3" id="KW-1185">Reference proteome</keyword>
<name>A0A6J2YN38_SITOR</name>
<feature type="region of interest" description="Disordered" evidence="2">
    <location>
        <begin position="60"/>
        <end position="86"/>
    </location>
</feature>
<sequence>MMSNKFCTGKEMKHEHEIDDLIMLEDSARGTLCAIHKTIHSTDNFPSSRHKMMRLCPVSRNPSIQNHNRGPVKVKKKGRPASPPDRQKMCRTIQRIHSPCASIVSHNIQMTGDNSCNNSDINKINCFNLEKTISCPGKMYHISTTSRQNCNLSSTGSLHIVDKFPCNVPHADSVVDELKGELEKVKHQISRLSTQKFPTRCNTPTTSESRKTSPKSQDHEGAVNKLKNENKKLKRELEAKRRLLERSKCDVERAKDILSDYEKKVSLLHAQAVKSSKTMKLSKEKFCQYLKDRDEKIKYLKESQELLAKNVKQKDSMLKEKDEEISNLNYTLEAMKRAFSETSEKCTCLAETNQSLCESAEVLKSRLMTTSTEIDKHKETIKVLEQKFCELNDACKKINTKARKQKENYDNKLKDFTEEKSKMAEKMSELSTKVDEVDTQKNIIKELECECKNLREKIKSLENMSDRCESLEQECKKHYESLLDSQVSFHKERDEMNKLIDQLTTVVKDNKTTLQHMSEINKQQEDLIKSQSMALLTKEQQLKLIEKQSEQFEIKNKELERELEDLRRNFSAPCSKEACICISKELEKVKSVLNAEKDTKLLKEKIINDQSQTIINLQKQVREKITELNKAHGDMKYLEDEINSINAKLINKHKELDIEIDEKESLIEKLRVLECQRNQLQEEINDFEDMLKEFKTTYGNNEDQANILKNLEQQIEEQKRQWDAQKEEMVREKQKAVCAAKFATQKLLDTVVDFQRQVDAQKKVQVLLTKMLHEKDEQLKAVTSKISNINDITKDVSKTEYPMKQLFFRKLTRDVPSNLNTNASVYSSCSSCCKRSESSSNKYEKTKFDMEDKICLETCDEMNRILNDLSRRAPHEIK</sequence>
<dbReference type="RefSeq" id="XP_030764240.1">
    <property type="nucleotide sequence ID" value="XM_030908380.1"/>
</dbReference>